<dbReference type="PANTHER" id="PTHR10098:SF108">
    <property type="entry name" value="TETRATRICOPEPTIDE REPEAT PROTEIN 28"/>
    <property type="match status" value="1"/>
</dbReference>
<organism evidence="2 3">
    <name type="scientific">Erythrobacter insulae</name>
    <dbReference type="NCBI Taxonomy" id="2584124"/>
    <lineage>
        <taxon>Bacteria</taxon>
        <taxon>Pseudomonadati</taxon>
        <taxon>Pseudomonadota</taxon>
        <taxon>Alphaproteobacteria</taxon>
        <taxon>Sphingomonadales</taxon>
        <taxon>Erythrobacteraceae</taxon>
        <taxon>Erythrobacter/Porphyrobacter group</taxon>
        <taxon>Erythrobacter</taxon>
    </lineage>
</organism>
<feature type="chain" id="PRO_5022026185" evidence="1">
    <location>
        <begin position="28"/>
        <end position="353"/>
    </location>
</feature>
<evidence type="ECO:0000313" key="3">
    <source>
        <dbReference type="Proteomes" id="UP000316343"/>
    </source>
</evidence>
<proteinExistence type="predicted"/>
<dbReference type="Proteomes" id="UP000316343">
    <property type="component" value="Unassembled WGS sequence"/>
</dbReference>
<dbReference type="SMART" id="SM00028">
    <property type="entry name" value="TPR"/>
    <property type="match status" value="5"/>
</dbReference>
<sequence length="353" mass="38370">MLTKAIKHLVTAAAGATLLGLGVPAVAETDLQIDGFEATIAKAKSRMVADPAAALSFAREAQTLVGADDKTTAKSNLTARWLVGEALMRLNRSDEASATIETALNQASQSFKDDKIYADLLRSAASSKARAGEYKHAMAYFSEASDKYQKLGDARSRAIVLQNIGSLFSQARDYEEVLRYYRVSAEVFSDQSILSLSANNNMGNALKGLKRFEEAEEKFGVALAIAQKMKSPLLEARILTNMASSQISRGATDTAHETADRAFNLANEHAPDWKPFIYGVLAQVELKRGNVANASDQIGLAFADQDIAKTNALFRDFHETAAEVFTRTGDLDLAKRHKTAFERLDLEANALQL</sequence>
<protein>
    <submittedName>
        <fullName evidence="2">Tetratricopeptide repeat protein</fullName>
    </submittedName>
</protein>
<dbReference type="InterPro" id="IPR019734">
    <property type="entry name" value="TPR_rpt"/>
</dbReference>
<dbReference type="Gene3D" id="1.25.40.10">
    <property type="entry name" value="Tetratricopeptide repeat domain"/>
    <property type="match status" value="2"/>
</dbReference>
<keyword evidence="3" id="KW-1185">Reference proteome</keyword>
<evidence type="ECO:0000313" key="2">
    <source>
        <dbReference type="EMBL" id="TRD10412.1"/>
    </source>
</evidence>
<accession>A0A547P8E2</accession>
<evidence type="ECO:0000256" key="1">
    <source>
        <dbReference type="SAM" id="SignalP"/>
    </source>
</evidence>
<dbReference type="PANTHER" id="PTHR10098">
    <property type="entry name" value="RAPSYN-RELATED"/>
    <property type="match status" value="1"/>
</dbReference>
<dbReference type="EMBL" id="VHJK01000001">
    <property type="protein sequence ID" value="TRD10412.1"/>
    <property type="molecule type" value="Genomic_DNA"/>
</dbReference>
<feature type="signal peptide" evidence="1">
    <location>
        <begin position="1"/>
        <end position="27"/>
    </location>
</feature>
<comment type="caution">
    <text evidence="2">The sequence shown here is derived from an EMBL/GenBank/DDBJ whole genome shotgun (WGS) entry which is preliminary data.</text>
</comment>
<dbReference type="InterPro" id="IPR011990">
    <property type="entry name" value="TPR-like_helical_dom_sf"/>
</dbReference>
<dbReference type="AlphaFoldDB" id="A0A547P8E2"/>
<dbReference type="SUPFAM" id="SSF48452">
    <property type="entry name" value="TPR-like"/>
    <property type="match status" value="1"/>
</dbReference>
<reference evidence="2 3" key="1">
    <citation type="submission" date="2019-06" db="EMBL/GenBank/DDBJ databases">
        <title>Erythrobacter insulae sp. nov., isolated from a tidal flat.</title>
        <authorList>
            <person name="Yoon J.-H."/>
        </authorList>
    </citation>
    <scope>NUCLEOTIDE SEQUENCE [LARGE SCALE GENOMIC DNA]</scope>
    <source>
        <strain evidence="2 3">JBTF-M21</strain>
    </source>
</reference>
<dbReference type="RefSeq" id="WP_142786672.1">
    <property type="nucleotide sequence ID" value="NZ_VHJK01000001.1"/>
</dbReference>
<name>A0A547P8E2_9SPHN</name>
<keyword evidence="1" id="KW-0732">Signal</keyword>
<dbReference type="OrthoDB" id="9801651at2"/>
<gene>
    <name evidence="2" type="ORF">FGU71_00005</name>
</gene>